<dbReference type="RefSeq" id="WP_063369965.1">
    <property type="nucleotide sequence ID" value="NZ_AUYC01000073.1"/>
</dbReference>
<accession>A0A161YEV0</accession>
<organism evidence="1 2">
    <name type="scientific">Pseudoalteromonas luteoviolacea CPMOR-1</name>
    <dbReference type="NCBI Taxonomy" id="1365248"/>
    <lineage>
        <taxon>Bacteria</taxon>
        <taxon>Pseudomonadati</taxon>
        <taxon>Pseudomonadota</taxon>
        <taxon>Gammaproteobacteria</taxon>
        <taxon>Alteromonadales</taxon>
        <taxon>Pseudoalteromonadaceae</taxon>
        <taxon>Pseudoalteromonas</taxon>
    </lineage>
</organism>
<reference evidence="1 2" key="1">
    <citation type="submission" date="2013-07" db="EMBL/GenBank/DDBJ databases">
        <title>Comparative Genomic and Metabolomic Analysis of Twelve Strains of Pseudoalteromonas luteoviolacea.</title>
        <authorList>
            <person name="Vynne N.G."/>
            <person name="Mansson M."/>
            <person name="Gram L."/>
        </authorList>
    </citation>
    <scope>NUCLEOTIDE SEQUENCE [LARGE SCALE GENOMIC DNA]</scope>
    <source>
        <strain evidence="1 2">CPMOR-1</strain>
    </source>
</reference>
<dbReference type="AlphaFoldDB" id="A0A161YEV0"/>
<dbReference type="PATRIC" id="fig|1365248.3.peg.4873"/>
<sequence length="89" mass="10360">MQFEVLIVIVFLFLSIFALYKACNERCDDDIPLEELAMILLSDYRAILKMPINLRVDAMEEWKGRFDAYCNRLDASGAKPPEFNIQLIK</sequence>
<protein>
    <submittedName>
        <fullName evidence="1">Uncharacterized protein</fullName>
    </submittedName>
</protein>
<comment type="caution">
    <text evidence="1">The sequence shown here is derived from an EMBL/GenBank/DDBJ whole genome shotgun (WGS) entry which is preliminary data.</text>
</comment>
<proteinExistence type="predicted"/>
<name>A0A161YEV0_9GAMM</name>
<evidence type="ECO:0000313" key="1">
    <source>
        <dbReference type="EMBL" id="KZN58727.1"/>
    </source>
</evidence>
<evidence type="ECO:0000313" key="2">
    <source>
        <dbReference type="Proteomes" id="UP000076486"/>
    </source>
</evidence>
<gene>
    <name evidence="1" type="ORF">N473_04645</name>
</gene>
<dbReference type="EMBL" id="AUYC01000073">
    <property type="protein sequence ID" value="KZN58727.1"/>
    <property type="molecule type" value="Genomic_DNA"/>
</dbReference>
<dbReference type="Proteomes" id="UP000076486">
    <property type="component" value="Unassembled WGS sequence"/>
</dbReference>